<accession>A0A4D6X9A3</accession>
<dbReference type="InterPro" id="IPR018062">
    <property type="entry name" value="HTH_AraC-typ_CS"/>
</dbReference>
<dbReference type="SMART" id="SM00342">
    <property type="entry name" value="HTH_ARAC"/>
    <property type="match status" value="1"/>
</dbReference>
<proteinExistence type="predicted"/>
<dbReference type="GO" id="GO:0043565">
    <property type="term" value="F:sequence-specific DNA binding"/>
    <property type="evidence" value="ECO:0007669"/>
    <property type="project" value="InterPro"/>
</dbReference>
<dbReference type="RefSeq" id="WP_136914610.1">
    <property type="nucleotide sequence ID" value="NZ_CP039371.1"/>
</dbReference>
<protein>
    <submittedName>
        <fullName evidence="8">AraC family transcriptional regulator</fullName>
    </submittedName>
</protein>
<dbReference type="AlphaFoldDB" id="A0A4D6X9A3"/>
<dbReference type="GO" id="GO:0003700">
    <property type="term" value="F:DNA-binding transcription factor activity"/>
    <property type="evidence" value="ECO:0007669"/>
    <property type="project" value="InterPro"/>
</dbReference>
<keyword evidence="5" id="KW-0804">Transcription</keyword>
<name>A0A4D6X9A3_PSEPU</name>
<comment type="function">
    <text evidence="6">Regulatory protein of the TOL plasmid xyl operons. XylS activates the xylXYZLTEGFJQKIH operon required for the degradation of toluene, m-xylene and p-xylene.</text>
</comment>
<dbReference type="PANTHER" id="PTHR46796:SF6">
    <property type="entry name" value="ARAC SUBFAMILY"/>
    <property type="match status" value="1"/>
</dbReference>
<feature type="domain" description="HTH araC/xylS-type" evidence="7">
    <location>
        <begin position="226"/>
        <end position="325"/>
    </location>
</feature>
<organism evidence="8 9">
    <name type="scientific">Pseudomonas putida</name>
    <name type="common">Arthrobacter siderocapsulatus</name>
    <dbReference type="NCBI Taxonomy" id="303"/>
    <lineage>
        <taxon>Bacteria</taxon>
        <taxon>Pseudomonadati</taxon>
        <taxon>Pseudomonadota</taxon>
        <taxon>Gammaproteobacteria</taxon>
        <taxon>Pseudomonadales</taxon>
        <taxon>Pseudomonadaceae</taxon>
        <taxon>Pseudomonas</taxon>
    </lineage>
</organism>
<dbReference type="InterPro" id="IPR018060">
    <property type="entry name" value="HTH_AraC"/>
</dbReference>
<dbReference type="InterPro" id="IPR050204">
    <property type="entry name" value="AraC_XylS_family_regulators"/>
</dbReference>
<dbReference type="InterPro" id="IPR035418">
    <property type="entry name" value="AraC-bd_2"/>
</dbReference>
<evidence type="ECO:0000256" key="2">
    <source>
        <dbReference type="ARBA" id="ARBA00023015"/>
    </source>
</evidence>
<evidence type="ECO:0000256" key="3">
    <source>
        <dbReference type="ARBA" id="ARBA00023125"/>
    </source>
</evidence>
<dbReference type="GO" id="GO:0009893">
    <property type="term" value="P:positive regulation of metabolic process"/>
    <property type="evidence" value="ECO:0007669"/>
    <property type="project" value="UniProtKB-ARBA"/>
</dbReference>
<comment type="subcellular location">
    <subcellularLocation>
        <location evidence="1">Cytoplasm</location>
    </subcellularLocation>
</comment>
<dbReference type="PROSITE" id="PS01124">
    <property type="entry name" value="HTH_ARAC_FAMILY_2"/>
    <property type="match status" value="1"/>
</dbReference>
<dbReference type="Gene3D" id="1.10.10.60">
    <property type="entry name" value="Homeodomain-like"/>
    <property type="match status" value="1"/>
</dbReference>
<evidence type="ECO:0000256" key="5">
    <source>
        <dbReference type="ARBA" id="ARBA00023163"/>
    </source>
</evidence>
<gene>
    <name evidence="8" type="ORF">E6B08_14240</name>
</gene>
<keyword evidence="3" id="KW-0238">DNA-binding</keyword>
<evidence type="ECO:0000256" key="4">
    <source>
        <dbReference type="ARBA" id="ARBA00023159"/>
    </source>
</evidence>
<evidence type="ECO:0000259" key="7">
    <source>
        <dbReference type="PROSITE" id="PS01124"/>
    </source>
</evidence>
<dbReference type="EMBL" id="CP039371">
    <property type="protein sequence ID" value="QCI12453.1"/>
    <property type="molecule type" value="Genomic_DNA"/>
</dbReference>
<dbReference type="Pfam" id="PF12833">
    <property type="entry name" value="HTH_18"/>
    <property type="match status" value="1"/>
</dbReference>
<evidence type="ECO:0000313" key="8">
    <source>
        <dbReference type="EMBL" id="QCI12453.1"/>
    </source>
</evidence>
<evidence type="ECO:0000256" key="1">
    <source>
        <dbReference type="ARBA" id="ARBA00004496"/>
    </source>
</evidence>
<keyword evidence="2" id="KW-0805">Transcription regulation</keyword>
<keyword evidence="4" id="KW-0010">Activator</keyword>
<dbReference type="PROSITE" id="PS00041">
    <property type="entry name" value="HTH_ARAC_FAMILY_1"/>
    <property type="match status" value="1"/>
</dbReference>
<reference evidence="9" key="1">
    <citation type="submission" date="2019-04" db="EMBL/GenBank/DDBJ databases">
        <title>Genome sequence of Pseudomonas putida 1290, an auxin catabolizing strain.</title>
        <authorList>
            <person name="Laird T.S."/>
            <person name="Leveau J.H.J."/>
        </authorList>
    </citation>
    <scope>NUCLEOTIDE SEQUENCE [LARGE SCALE GENOMIC DNA]</scope>
    <source>
        <strain evidence="9">1290</strain>
    </source>
</reference>
<sequence>MNGLHGNTANRLGLDLSALFNQPGFSSCSAQAVQQRLGEALVDHELDWPDGRVDVTLHRGQVASCELYALRYGGQVEIRPQPFEDFVLVQMPLQGNATLQCDGISHCVSPGDAAVLAPREDARVLWEAGCEQLILKLPRALVETCQAHMDPGAGLPALSRLQRPLAVRWLRLVSELLEHLPRGEQAVPLSPWLQHLEQSLPLFLLSHCTSEPDAGGETRQPARNLERLDACMRGYLNQSISLPQLASEAGMSIRSLNTLCQREYAQSPMDRLRSLRLDAARDHLLGNPAASVTEVALEYGFAHIGRFAAYYRQRFGELPRQTRGIG</sequence>
<dbReference type="InterPro" id="IPR009057">
    <property type="entry name" value="Homeodomain-like_sf"/>
</dbReference>
<evidence type="ECO:0000313" key="9">
    <source>
        <dbReference type="Proteomes" id="UP000298551"/>
    </source>
</evidence>
<dbReference type="Pfam" id="PF14525">
    <property type="entry name" value="AraC_binding_2"/>
    <property type="match status" value="1"/>
</dbReference>
<dbReference type="OrthoDB" id="6003540at2"/>
<dbReference type="PANTHER" id="PTHR46796">
    <property type="entry name" value="HTH-TYPE TRANSCRIPTIONAL ACTIVATOR RHAS-RELATED"/>
    <property type="match status" value="1"/>
</dbReference>
<dbReference type="GO" id="GO:0005737">
    <property type="term" value="C:cytoplasm"/>
    <property type="evidence" value="ECO:0007669"/>
    <property type="project" value="UniProtKB-SubCell"/>
</dbReference>
<dbReference type="SUPFAM" id="SSF46689">
    <property type="entry name" value="Homeodomain-like"/>
    <property type="match status" value="1"/>
</dbReference>
<evidence type="ECO:0000256" key="6">
    <source>
        <dbReference type="ARBA" id="ARBA00037345"/>
    </source>
</evidence>
<dbReference type="Proteomes" id="UP000298551">
    <property type="component" value="Chromosome"/>
</dbReference>